<sequence>MTSTRKLFSNLIKSPARPAVLGLSKPASVRHGTTNTTAQERADLEAVLPIIIKEAIVENPVLEGLPMVQAWYKKVFEYNLVGGKMTRGLLLLDSFHKMADPSTINDRTVFEAQAMAWTIELLLSGLLLIDDMMDEAYTRRGKDCWYRTNNLGTKATNDGLFMVSAVFEFLKKYFYNKPYYLDVLRVFEEVLHKTNLGQVIDMHSYTTNDKIDFSKVTREQVSVIAQYKTSYFTIYIPVVLAMHMAGLGDSKFVDAVKNILIETGVYFQAQDDYIDCFGSESITGKYGTDIEDGKCTWLLATALENGTPEQIRVLKVIFYKKGFPGEGRDEDF</sequence>
<evidence type="ECO:0000256" key="7">
    <source>
        <dbReference type="RuleBase" id="RU004466"/>
    </source>
</evidence>
<name>A0AA88HL49_ARTSF</name>
<dbReference type="Pfam" id="PF00348">
    <property type="entry name" value="polyprenyl_synt"/>
    <property type="match status" value="1"/>
</dbReference>
<accession>A0AA88HL49</accession>
<comment type="caution">
    <text evidence="8">The sequence shown here is derived from an EMBL/GenBank/DDBJ whole genome shotgun (WGS) entry which is preliminary data.</text>
</comment>
<keyword evidence="3" id="KW-0479">Metal-binding</keyword>
<dbReference type="EMBL" id="JAVRJZ010000015">
    <property type="protein sequence ID" value="KAK2713198.1"/>
    <property type="molecule type" value="Genomic_DNA"/>
</dbReference>
<dbReference type="PANTHER" id="PTHR11525:SF0">
    <property type="entry name" value="FARNESYL PYROPHOSPHATE SYNTHASE"/>
    <property type="match status" value="1"/>
</dbReference>
<dbReference type="InterPro" id="IPR000092">
    <property type="entry name" value="Polyprenyl_synt"/>
</dbReference>
<evidence type="ECO:0000256" key="1">
    <source>
        <dbReference type="ARBA" id="ARBA00001946"/>
    </source>
</evidence>
<keyword evidence="2 7" id="KW-0808">Transferase</keyword>
<dbReference type="InterPro" id="IPR033749">
    <property type="entry name" value="Polyprenyl_synt_CS"/>
</dbReference>
<keyword evidence="4" id="KW-0460">Magnesium</keyword>
<proteinExistence type="inferred from homology"/>
<dbReference type="PANTHER" id="PTHR11525">
    <property type="entry name" value="FARNESYL-PYROPHOSPHATE SYNTHETASE"/>
    <property type="match status" value="1"/>
</dbReference>
<reference evidence="8" key="1">
    <citation type="submission" date="2023-07" db="EMBL/GenBank/DDBJ databases">
        <title>Chromosome-level genome assembly of Artemia franciscana.</title>
        <authorList>
            <person name="Jo E."/>
        </authorList>
    </citation>
    <scope>NUCLEOTIDE SEQUENCE</scope>
    <source>
        <tissue evidence="8">Whole body</tissue>
    </source>
</reference>
<evidence type="ECO:0000313" key="9">
    <source>
        <dbReference type="Proteomes" id="UP001187531"/>
    </source>
</evidence>
<dbReference type="InterPro" id="IPR008949">
    <property type="entry name" value="Isoprenoid_synthase_dom_sf"/>
</dbReference>
<dbReference type="GO" id="GO:0004161">
    <property type="term" value="F:dimethylallyltranstransferase activity"/>
    <property type="evidence" value="ECO:0007669"/>
    <property type="project" value="TreeGrafter"/>
</dbReference>
<keyword evidence="9" id="KW-1185">Reference proteome</keyword>
<dbReference type="GO" id="GO:0042811">
    <property type="term" value="P:pheromone biosynthetic process"/>
    <property type="evidence" value="ECO:0007669"/>
    <property type="project" value="UniProtKB-ARBA"/>
</dbReference>
<comment type="cofactor">
    <cofactor evidence="1">
        <name>Mg(2+)</name>
        <dbReference type="ChEBI" id="CHEBI:18420"/>
    </cofactor>
</comment>
<dbReference type="Gene3D" id="1.10.600.10">
    <property type="entry name" value="Farnesyl Diphosphate Synthase"/>
    <property type="match status" value="1"/>
</dbReference>
<dbReference type="Proteomes" id="UP001187531">
    <property type="component" value="Unassembled WGS sequence"/>
</dbReference>
<evidence type="ECO:0000256" key="2">
    <source>
        <dbReference type="ARBA" id="ARBA00022679"/>
    </source>
</evidence>
<evidence type="ECO:0000313" key="8">
    <source>
        <dbReference type="EMBL" id="KAK2713198.1"/>
    </source>
</evidence>
<evidence type="ECO:0000256" key="6">
    <source>
        <dbReference type="ARBA" id="ARBA00034546"/>
    </source>
</evidence>
<comment type="pathway">
    <text evidence="5">Pheromone biosynthesis.</text>
</comment>
<dbReference type="InterPro" id="IPR039702">
    <property type="entry name" value="FPS1-like"/>
</dbReference>
<dbReference type="GO" id="GO:0005737">
    <property type="term" value="C:cytoplasm"/>
    <property type="evidence" value="ECO:0007669"/>
    <property type="project" value="TreeGrafter"/>
</dbReference>
<dbReference type="AlphaFoldDB" id="A0AA88HL49"/>
<comment type="similarity">
    <text evidence="7">Belongs to the FPP/GGPP synthase family.</text>
</comment>
<evidence type="ECO:0000256" key="3">
    <source>
        <dbReference type="ARBA" id="ARBA00022723"/>
    </source>
</evidence>
<dbReference type="SFLD" id="SFLDS00005">
    <property type="entry name" value="Isoprenoid_Synthase_Type_I"/>
    <property type="match status" value="1"/>
</dbReference>
<dbReference type="GO" id="GO:0046872">
    <property type="term" value="F:metal ion binding"/>
    <property type="evidence" value="ECO:0007669"/>
    <property type="project" value="UniProtKB-KW"/>
</dbReference>
<gene>
    <name evidence="8" type="ORF">QYM36_011780</name>
</gene>
<organism evidence="8 9">
    <name type="scientific">Artemia franciscana</name>
    <name type="common">Brine shrimp</name>
    <name type="synonym">Artemia sanfranciscana</name>
    <dbReference type="NCBI Taxonomy" id="6661"/>
    <lineage>
        <taxon>Eukaryota</taxon>
        <taxon>Metazoa</taxon>
        <taxon>Ecdysozoa</taxon>
        <taxon>Arthropoda</taxon>
        <taxon>Crustacea</taxon>
        <taxon>Branchiopoda</taxon>
        <taxon>Anostraca</taxon>
        <taxon>Artemiidae</taxon>
        <taxon>Artemia</taxon>
    </lineage>
</organism>
<dbReference type="GO" id="GO:0045337">
    <property type="term" value="P:farnesyl diphosphate biosynthetic process"/>
    <property type="evidence" value="ECO:0007669"/>
    <property type="project" value="TreeGrafter"/>
</dbReference>
<dbReference type="PROSITE" id="PS00723">
    <property type="entry name" value="POLYPRENYL_SYNTHASE_1"/>
    <property type="match status" value="1"/>
</dbReference>
<dbReference type="GO" id="GO:0004337">
    <property type="term" value="F:(2E,6E)-farnesyl diphosphate synthase activity"/>
    <property type="evidence" value="ECO:0007669"/>
    <property type="project" value="TreeGrafter"/>
</dbReference>
<evidence type="ECO:0000256" key="5">
    <source>
        <dbReference type="ARBA" id="ARBA00033740"/>
    </source>
</evidence>
<protein>
    <recommendedName>
        <fullName evidence="6">Farnesyl pyrophosphate synthase</fullName>
    </recommendedName>
</protein>
<dbReference type="SUPFAM" id="SSF48576">
    <property type="entry name" value="Terpenoid synthases"/>
    <property type="match status" value="1"/>
</dbReference>
<evidence type="ECO:0000256" key="4">
    <source>
        <dbReference type="ARBA" id="ARBA00022842"/>
    </source>
</evidence>